<evidence type="ECO:0000256" key="1">
    <source>
        <dbReference type="SAM" id="MobiDB-lite"/>
    </source>
</evidence>
<organism evidence="2 3">
    <name type="scientific">Remersonia thermophila</name>
    <dbReference type="NCBI Taxonomy" id="72144"/>
    <lineage>
        <taxon>Eukaryota</taxon>
        <taxon>Fungi</taxon>
        <taxon>Dikarya</taxon>
        <taxon>Ascomycota</taxon>
        <taxon>Pezizomycotina</taxon>
        <taxon>Sordariomycetes</taxon>
        <taxon>Sordariomycetidae</taxon>
        <taxon>Sordariales</taxon>
        <taxon>Sordariales incertae sedis</taxon>
        <taxon>Remersonia</taxon>
    </lineage>
</organism>
<sequence>MDLGFVVTAIDLVEKAVAVYKRIKDMPAQMAQIGQKMERLSTFLGHLHRLVEMETQSTKNALLSGQLDDLRQLLVDMKPTAKKVHSLFEQYEKKMISQPGDSGFRYKMFTRVWLAVFDNPADQAEALLVQLDDYRSSLRDYLALMTWAKVSELRPQISPNNIGRSVVAQALLSLLGSLTVRTGGDWRLKAVQSAGFFVRRYSECVQTIENLPYSHRTFRKPILPGGAPPKTAAMAAVFDNHWMNYSFKESIRKSMTTRMSRGLSGNIFSYFDFIVAFTLREHDNMVRLKAALRKELELSGSGSRSVSDPGTVWHRGKGRVIQLGMYLARRKGQLREILDVPKIADPAKERDQWNKKVSEIKVALKEFLKQEMEWVPPTGVDRVDSTPGNPKPQGLKS</sequence>
<reference evidence="2 3" key="1">
    <citation type="journal article" date="2024" name="Commun. Biol.">
        <title>Comparative genomic analysis of thermophilic fungi reveals convergent evolutionary adaptations and gene losses.</title>
        <authorList>
            <person name="Steindorff A.S."/>
            <person name="Aguilar-Pontes M.V."/>
            <person name="Robinson A.J."/>
            <person name="Andreopoulos B."/>
            <person name="LaButti K."/>
            <person name="Kuo A."/>
            <person name="Mondo S."/>
            <person name="Riley R."/>
            <person name="Otillar R."/>
            <person name="Haridas S."/>
            <person name="Lipzen A."/>
            <person name="Grimwood J."/>
            <person name="Schmutz J."/>
            <person name="Clum A."/>
            <person name="Reid I.D."/>
            <person name="Moisan M.C."/>
            <person name="Butler G."/>
            <person name="Nguyen T.T.M."/>
            <person name="Dewar K."/>
            <person name="Conant G."/>
            <person name="Drula E."/>
            <person name="Henrissat B."/>
            <person name="Hansel C."/>
            <person name="Singer S."/>
            <person name="Hutchinson M.I."/>
            <person name="de Vries R.P."/>
            <person name="Natvig D.O."/>
            <person name="Powell A.J."/>
            <person name="Tsang A."/>
            <person name="Grigoriev I.V."/>
        </authorList>
    </citation>
    <scope>NUCLEOTIDE SEQUENCE [LARGE SCALE GENOMIC DNA]</scope>
    <source>
        <strain evidence="2 3">ATCC 22073</strain>
    </source>
</reference>
<proteinExistence type="predicted"/>
<dbReference type="Proteomes" id="UP001600064">
    <property type="component" value="Unassembled WGS sequence"/>
</dbReference>
<protein>
    <submittedName>
        <fullName evidence="2">Uncharacterized protein</fullName>
    </submittedName>
</protein>
<feature type="region of interest" description="Disordered" evidence="1">
    <location>
        <begin position="377"/>
        <end position="397"/>
    </location>
</feature>
<evidence type="ECO:0000313" key="2">
    <source>
        <dbReference type="EMBL" id="KAL2266852.1"/>
    </source>
</evidence>
<name>A0ABR4DB81_9PEZI</name>
<gene>
    <name evidence="2" type="ORF">VTJ83DRAFT_4129</name>
</gene>
<dbReference type="GeneID" id="98125228"/>
<dbReference type="RefSeq" id="XP_070865579.1">
    <property type="nucleotide sequence ID" value="XM_071010584.1"/>
</dbReference>
<dbReference type="EMBL" id="JAZGUE010000004">
    <property type="protein sequence ID" value="KAL2266852.1"/>
    <property type="molecule type" value="Genomic_DNA"/>
</dbReference>
<keyword evidence="3" id="KW-1185">Reference proteome</keyword>
<accession>A0ABR4DB81</accession>
<comment type="caution">
    <text evidence="2">The sequence shown here is derived from an EMBL/GenBank/DDBJ whole genome shotgun (WGS) entry which is preliminary data.</text>
</comment>
<evidence type="ECO:0000313" key="3">
    <source>
        <dbReference type="Proteomes" id="UP001600064"/>
    </source>
</evidence>